<accession>A0A1N7JT43</accession>
<gene>
    <name evidence="2" type="ORF">SAMN05421687_107153</name>
</gene>
<dbReference type="AlphaFoldDB" id="A0A1N7JT43"/>
<protein>
    <submittedName>
        <fullName evidence="2">Uncharacterized protein</fullName>
    </submittedName>
</protein>
<name>A0A1N7JT43_9BACI</name>
<dbReference type="EMBL" id="FTOC01000007">
    <property type="protein sequence ID" value="SIS52510.1"/>
    <property type="molecule type" value="Genomic_DNA"/>
</dbReference>
<proteinExistence type="predicted"/>
<keyword evidence="1" id="KW-0472">Membrane</keyword>
<keyword evidence="3" id="KW-1185">Reference proteome</keyword>
<keyword evidence="1" id="KW-0812">Transmembrane</keyword>
<feature type="transmembrane region" description="Helical" evidence="1">
    <location>
        <begin position="7"/>
        <end position="29"/>
    </location>
</feature>
<dbReference type="Proteomes" id="UP000187608">
    <property type="component" value="Unassembled WGS sequence"/>
</dbReference>
<evidence type="ECO:0000256" key="1">
    <source>
        <dbReference type="SAM" id="Phobius"/>
    </source>
</evidence>
<evidence type="ECO:0000313" key="2">
    <source>
        <dbReference type="EMBL" id="SIS52510.1"/>
    </source>
</evidence>
<sequence>MMNLLSGIVDLTVLATFGVLFVGYSVLVYPMEVLAEKTNAEARENKLKYAPEL</sequence>
<organism evidence="2 3">
    <name type="scientific">Salimicrobium flavidum</name>
    <dbReference type="NCBI Taxonomy" id="570947"/>
    <lineage>
        <taxon>Bacteria</taxon>
        <taxon>Bacillati</taxon>
        <taxon>Bacillota</taxon>
        <taxon>Bacilli</taxon>
        <taxon>Bacillales</taxon>
        <taxon>Bacillaceae</taxon>
        <taxon>Salimicrobium</taxon>
    </lineage>
</organism>
<keyword evidence="1" id="KW-1133">Transmembrane helix</keyword>
<evidence type="ECO:0000313" key="3">
    <source>
        <dbReference type="Proteomes" id="UP000187608"/>
    </source>
</evidence>
<reference evidence="3" key="1">
    <citation type="submission" date="2017-01" db="EMBL/GenBank/DDBJ databases">
        <authorList>
            <person name="Varghese N."/>
            <person name="Submissions S."/>
        </authorList>
    </citation>
    <scope>NUCLEOTIDE SEQUENCE [LARGE SCALE GENOMIC DNA]</scope>
    <source>
        <strain evidence="3">DSM 23127</strain>
    </source>
</reference>